<reference evidence="2" key="1">
    <citation type="journal article" date="2021" name="PeerJ">
        <title>Extensive microbial diversity within the chicken gut microbiome revealed by metagenomics and culture.</title>
        <authorList>
            <person name="Gilroy R."/>
            <person name="Ravi A."/>
            <person name="Getino M."/>
            <person name="Pursley I."/>
            <person name="Horton D.L."/>
            <person name="Alikhan N.F."/>
            <person name="Baker D."/>
            <person name="Gharbi K."/>
            <person name="Hall N."/>
            <person name="Watson M."/>
            <person name="Adriaenssens E.M."/>
            <person name="Foster-Nyarko E."/>
            <person name="Jarju S."/>
            <person name="Secka A."/>
            <person name="Antonio M."/>
            <person name="Oren A."/>
            <person name="Chaudhuri R.R."/>
            <person name="La Ragione R."/>
            <person name="Hildebrand F."/>
            <person name="Pallen M.J."/>
        </authorList>
    </citation>
    <scope>NUCLEOTIDE SEQUENCE</scope>
    <source>
        <strain evidence="2">CHK192-8294</strain>
    </source>
</reference>
<dbReference type="Gene3D" id="2.20.28.30">
    <property type="entry name" value="RNA polymerase ii, chain L"/>
    <property type="match status" value="1"/>
</dbReference>
<sequence length="390" mass="42751">MQTEHQEKVDRQICANCGGTIKWNIAKQCLECSACRTPYVPQTTVQRVEEHDFEGYTQREGQRVSFPDTAIIVCGACGAQIAVDEHCTATVCPMCGSTQLLESRQEAGVPPDGVIPFRVDRETAQQNFSKWVKSRWFAPNRLKQAYQAGKLQGIYLPFWTFDAQVTSSYRGQGGTVHTVRDSKGNTRTKVRWRPVSGTVSGSYDDLQVCATMNSASQVVEKVLPYNTCDNTLPFSSSYLSGFLAEHYAVPATQAVDTAKEQVRTDQINQAESDILSRGFSQARVNDIQIEYHNLTYKHVLLPAWTSAFSYNGKQYMYIINGESGKVGGQRPYSVPKIAAAVIAAAAAVTAAVLLISGAAGPSTLQVKDVGQPQAIVSQEDSPWTAWEGNL</sequence>
<name>A0A9D2MK66_9FIRM</name>
<protein>
    <recommendedName>
        <fullName evidence="4">Replication restart DNA helicase PriA</fullName>
    </recommendedName>
</protein>
<accession>A0A9D2MK66</accession>
<dbReference type="AlphaFoldDB" id="A0A9D2MK66"/>
<evidence type="ECO:0000313" key="3">
    <source>
        <dbReference type="Proteomes" id="UP000823921"/>
    </source>
</evidence>
<proteinExistence type="predicted"/>
<dbReference type="PANTHER" id="PTHR37826">
    <property type="entry name" value="FLOTILLIN BAND_7_5 DOMAIN PROTEIN"/>
    <property type="match status" value="1"/>
</dbReference>
<keyword evidence="1" id="KW-0812">Transmembrane</keyword>
<dbReference type="EMBL" id="DWXO01000019">
    <property type="protein sequence ID" value="HJB79662.1"/>
    <property type="molecule type" value="Genomic_DNA"/>
</dbReference>
<reference evidence="2" key="2">
    <citation type="submission" date="2021-04" db="EMBL/GenBank/DDBJ databases">
        <authorList>
            <person name="Gilroy R."/>
        </authorList>
    </citation>
    <scope>NUCLEOTIDE SEQUENCE</scope>
    <source>
        <strain evidence="2">CHK192-8294</strain>
    </source>
</reference>
<keyword evidence="1" id="KW-1133">Transmembrane helix</keyword>
<evidence type="ECO:0000256" key="1">
    <source>
        <dbReference type="SAM" id="Phobius"/>
    </source>
</evidence>
<feature type="transmembrane region" description="Helical" evidence="1">
    <location>
        <begin position="337"/>
        <end position="359"/>
    </location>
</feature>
<keyword evidence="1" id="KW-0472">Membrane</keyword>
<dbReference type="Proteomes" id="UP000823921">
    <property type="component" value="Unassembled WGS sequence"/>
</dbReference>
<gene>
    <name evidence="2" type="ORF">H9712_01630</name>
</gene>
<organism evidence="2 3">
    <name type="scientific">Candidatus Flavonifractor intestinigallinarum</name>
    <dbReference type="NCBI Taxonomy" id="2838586"/>
    <lineage>
        <taxon>Bacteria</taxon>
        <taxon>Bacillati</taxon>
        <taxon>Bacillota</taxon>
        <taxon>Clostridia</taxon>
        <taxon>Eubacteriales</taxon>
        <taxon>Oscillospiraceae</taxon>
        <taxon>Flavonifractor</taxon>
    </lineage>
</organism>
<evidence type="ECO:0008006" key="4">
    <source>
        <dbReference type="Google" id="ProtNLM"/>
    </source>
</evidence>
<evidence type="ECO:0000313" key="2">
    <source>
        <dbReference type="EMBL" id="HJB79662.1"/>
    </source>
</evidence>
<dbReference type="PANTHER" id="PTHR37826:SF3">
    <property type="entry name" value="J DOMAIN-CONTAINING PROTEIN"/>
    <property type="match status" value="1"/>
</dbReference>
<comment type="caution">
    <text evidence="2">The sequence shown here is derived from an EMBL/GenBank/DDBJ whole genome shotgun (WGS) entry which is preliminary data.</text>
</comment>